<dbReference type="RefSeq" id="WP_204118104.1">
    <property type="nucleotide sequence ID" value="NZ_BOLV01000002.1"/>
</dbReference>
<protein>
    <submittedName>
        <fullName evidence="1">Uncharacterized protein</fullName>
    </submittedName>
</protein>
<comment type="caution">
    <text evidence="1">The sequence shown here is derived from an EMBL/GenBank/DDBJ whole genome shotgun (WGS) entry which is preliminary data.</text>
</comment>
<keyword evidence="2" id="KW-1185">Reference proteome</keyword>
<evidence type="ECO:0000313" key="2">
    <source>
        <dbReference type="Proteomes" id="UP001597199"/>
    </source>
</evidence>
<proteinExistence type="predicted"/>
<name>A0ABW4BFK1_9LACO</name>
<reference evidence="2" key="1">
    <citation type="journal article" date="2019" name="Int. J. Syst. Evol. Microbiol.">
        <title>The Global Catalogue of Microorganisms (GCM) 10K type strain sequencing project: providing services to taxonomists for standard genome sequencing and annotation.</title>
        <authorList>
            <consortium name="The Broad Institute Genomics Platform"/>
            <consortium name="The Broad Institute Genome Sequencing Center for Infectious Disease"/>
            <person name="Wu L."/>
            <person name="Ma J."/>
        </authorList>
    </citation>
    <scope>NUCLEOTIDE SEQUENCE [LARGE SCALE GENOMIC DNA]</scope>
    <source>
        <strain evidence="2">CCM 9110</strain>
    </source>
</reference>
<gene>
    <name evidence="1" type="ORF">ACFQ41_08195</name>
</gene>
<accession>A0ABW4BFK1</accession>
<dbReference type="Proteomes" id="UP001597199">
    <property type="component" value="Unassembled WGS sequence"/>
</dbReference>
<sequence length="102" mass="11186">MKKSHQALAFVATATLVGLGAQALNHLYWHRLLPNRLFNQIKPVIVEPAQITGGWMTMAPEAALVAGKIVASYRGGVTTDHDIYRFQVSESGTILSLNRAER</sequence>
<organism evidence="1 2">
    <name type="scientific">Lacticaseibacillus suilingensis</name>
    <dbReference type="NCBI Taxonomy" id="2799577"/>
    <lineage>
        <taxon>Bacteria</taxon>
        <taxon>Bacillati</taxon>
        <taxon>Bacillota</taxon>
        <taxon>Bacilli</taxon>
        <taxon>Lactobacillales</taxon>
        <taxon>Lactobacillaceae</taxon>
        <taxon>Lacticaseibacillus</taxon>
    </lineage>
</organism>
<evidence type="ECO:0000313" key="1">
    <source>
        <dbReference type="EMBL" id="MFD1399290.1"/>
    </source>
</evidence>
<dbReference type="EMBL" id="JBHTOA010000031">
    <property type="protein sequence ID" value="MFD1399290.1"/>
    <property type="molecule type" value="Genomic_DNA"/>
</dbReference>